<name>A0A979G8P2_CHIPD</name>
<evidence type="ECO:0000313" key="2">
    <source>
        <dbReference type="Proteomes" id="UP000002215"/>
    </source>
</evidence>
<dbReference type="EMBL" id="CP001699">
    <property type="protein sequence ID" value="ACU62717.1"/>
    <property type="molecule type" value="Genomic_DNA"/>
</dbReference>
<reference evidence="1 2" key="2">
    <citation type="journal article" date="2010" name="Stand. Genomic Sci.">
        <title>Complete genome sequence of Chitinophaga pinensis type strain (UQM 2034).</title>
        <authorList>
            <person name="Glavina Del Rio T."/>
            <person name="Abt B."/>
            <person name="Spring S."/>
            <person name="Lapidus A."/>
            <person name="Nolan M."/>
            <person name="Tice H."/>
            <person name="Copeland A."/>
            <person name="Cheng J.F."/>
            <person name="Chen F."/>
            <person name="Bruce D."/>
            <person name="Goodwin L."/>
            <person name="Pitluck S."/>
            <person name="Ivanova N."/>
            <person name="Mavromatis K."/>
            <person name="Mikhailova N."/>
            <person name="Pati A."/>
            <person name="Chen A."/>
            <person name="Palaniappan K."/>
            <person name="Land M."/>
            <person name="Hauser L."/>
            <person name="Chang Y.J."/>
            <person name="Jeffries C.D."/>
            <person name="Chain P."/>
            <person name="Saunders E."/>
            <person name="Detter J.C."/>
            <person name="Brettin T."/>
            <person name="Rohde M."/>
            <person name="Goker M."/>
            <person name="Bristow J."/>
            <person name="Eisen J.A."/>
            <person name="Markowitz V."/>
            <person name="Hugenholtz P."/>
            <person name="Kyrpides N.C."/>
            <person name="Klenk H.P."/>
            <person name="Lucas S."/>
        </authorList>
    </citation>
    <scope>NUCLEOTIDE SEQUENCE [LARGE SCALE GENOMIC DNA]</scope>
    <source>
        <strain evidence="2">ATCC 43595 / DSM 2588 / LMG 13176 / NBRC 15968 / NCIMB 11800 / UQM 2034</strain>
    </source>
</reference>
<reference evidence="2" key="1">
    <citation type="submission" date="2009-08" db="EMBL/GenBank/DDBJ databases">
        <title>The complete genome of Chitinophaga pinensis DSM 2588.</title>
        <authorList>
            <consortium name="US DOE Joint Genome Institute (JGI-PGF)"/>
            <person name="Lucas S."/>
            <person name="Copeland A."/>
            <person name="Lapidus A."/>
            <person name="Glavina del Rio T."/>
            <person name="Dalin E."/>
            <person name="Tice H."/>
            <person name="Bruce D."/>
            <person name="Goodwin L."/>
            <person name="Pitluck S."/>
            <person name="Kyrpides N."/>
            <person name="Mavromatis K."/>
            <person name="Ivanova N."/>
            <person name="Mikhailova N."/>
            <person name="Sims D."/>
            <person name="Meinche L."/>
            <person name="Brettin T."/>
            <person name="Detter J.C."/>
            <person name="Han C."/>
            <person name="Larimer F."/>
            <person name="Land M."/>
            <person name="Hauser L."/>
            <person name="Markowitz V."/>
            <person name="Cheng J.-F."/>
            <person name="Hugenholtz P."/>
            <person name="Woyke T."/>
            <person name="Wu D."/>
            <person name="Spring S."/>
            <person name="Klenk H.-P."/>
            <person name="Eisen J.A."/>
        </authorList>
    </citation>
    <scope>NUCLEOTIDE SEQUENCE [LARGE SCALE GENOMIC DNA]</scope>
    <source>
        <strain evidence="2">ATCC 43595 / DSM 2588 / LMG 13176 / NBRC 15968 / NCIMB 11800 / UQM 2034</strain>
    </source>
</reference>
<organism evidence="1 2">
    <name type="scientific">Chitinophaga pinensis (strain ATCC 43595 / DSM 2588 / LMG 13176 / NBRC 15968 / NCIMB 11800 / UQM 2034)</name>
    <dbReference type="NCBI Taxonomy" id="485918"/>
    <lineage>
        <taxon>Bacteria</taxon>
        <taxon>Pseudomonadati</taxon>
        <taxon>Bacteroidota</taxon>
        <taxon>Chitinophagia</taxon>
        <taxon>Chitinophagales</taxon>
        <taxon>Chitinophagaceae</taxon>
        <taxon>Chitinophaga</taxon>
    </lineage>
</organism>
<protein>
    <recommendedName>
        <fullName evidence="3">Bor protein</fullName>
    </recommendedName>
</protein>
<evidence type="ECO:0000313" key="1">
    <source>
        <dbReference type="EMBL" id="ACU62717.1"/>
    </source>
</evidence>
<gene>
    <name evidence="1" type="ordered locus">Cpin_5286</name>
</gene>
<dbReference type="InterPro" id="IPR010438">
    <property type="entry name" value="Lambda_Bor"/>
</dbReference>
<dbReference type="OrthoDB" id="8566233at2"/>
<dbReference type="PROSITE" id="PS51257">
    <property type="entry name" value="PROKAR_LIPOPROTEIN"/>
    <property type="match status" value="1"/>
</dbReference>
<dbReference type="KEGG" id="cpi:Cpin_5286"/>
<dbReference type="Pfam" id="PF06291">
    <property type="entry name" value="Lambda_Bor"/>
    <property type="match status" value="1"/>
</dbReference>
<dbReference type="RefSeq" id="WP_012792885.1">
    <property type="nucleotide sequence ID" value="NC_013132.1"/>
</dbReference>
<evidence type="ECO:0008006" key="3">
    <source>
        <dbReference type="Google" id="ProtNLM"/>
    </source>
</evidence>
<dbReference type="AlphaFoldDB" id="A0A979G8P2"/>
<proteinExistence type="predicted"/>
<dbReference type="Proteomes" id="UP000002215">
    <property type="component" value="Chromosome"/>
</dbReference>
<accession>A0A979G8P2</accession>
<sequence>MLRTGILSVLLLFAGGCYSYRVATHALPATGVSPRNKIKTCSLFWGLLNKPQVIRTLVCDSLGVNGMAEVRVKNNFGNALLTVCTLGIYCPLTLEWQCATPCPPPVDSL</sequence>